<dbReference type="InterPro" id="IPR035902">
    <property type="entry name" value="Nuc_phospho_transferase"/>
</dbReference>
<dbReference type="GO" id="GO:0005829">
    <property type="term" value="C:cytosol"/>
    <property type="evidence" value="ECO:0007669"/>
    <property type="project" value="TreeGrafter"/>
</dbReference>
<dbReference type="PANTHER" id="PTHR43285">
    <property type="entry name" value="ANTHRANILATE PHOSPHORIBOSYLTRANSFERASE"/>
    <property type="match status" value="1"/>
</dbReference>
<dbReference type="SUPFAM" id="SSF47648">
    <property type="entry name" value="Nucleoside phosphorylase/phosphoribosyltransferase N-terminal domain"/>
    <property type="match status" value="1"/>
</dbReference>
<dbReference type="SUPFAM" id="SSF52418">
    <property type="entry name" value="Nucleoside phosphorylase/phosphoribosyltransferase catalytic domain"/>
    <property type="match status" value="1"/>
</dbReference>
<comment type="caution">
    <text evidence="4">The sequence shown here is derived from an EMBL/GenBank/DDBJ whole genome shotgun (WGS) entry which is preliminary data.</text>
</comment>
<evidence type="ECO:0000256" key="2">
    <source>
        <dbReference type="ARBA" id="ARBA00022679"/>
    </source>
</evidence>
<evidence type="ECO:0000259" key="3">
    <source>
        <dbReference type="Pfam" id="PF02885"/>
    </source>
</evidence>
<dbReference type="NCBIfam" id="NF006005">
    <property type="entry name" value="PRK08136.1"/>
    <property type="match status" value="1"/>
</dbReference>
<dbReference type="InterPro" id="IPR036320">
    <property type="entry name" value="Glycosyl_Trfase_fam3_N_dom_sf"/>
</dbReference>
<keyword evidence="1 4" id="KW-0328">Glycosyltransferase</keyword>
<dbReference type="Gene3D" id="1.20.970.10">
    <property type="entry name" value="Transferase, Pyrimidine Nucleoside Phosphorylase, Chain C"/>
    <property type="match status" value="1"/>
</dbReference>
<dbReference type="GO" id="GO:0004048">
    <property type="term" value="F:anthranilate phosphoribosyltransferase activity"/>
    <property type="evidence" value="ECO:0007669"/>
    <property type="project" value="InterPro"/>
</dbReference>
<dbReference type="InterPro" id="IPR017459">
    <property type="entry name" value="Glycosyl_Trfase_fam3_N_dom"/>
</dbReference>
<reference evidence="4 5" key="1">
    <citation type="submission" date="2018-07" db="EMBL/GenBank/DDBJ databases">
        <title>Genomic Encyclopedia of Type Strains, Phase IV (KMG-IV): sequencing the most valuable type-strain genomes for metagenomic binning, comparative biology and taxonomic classification.</title>
        <authorList>
            <person name="Goeker M."/>
        </authorList>
    </citation>
    <scope>NUCLEOTIDE SEQUENCE [LARGE SCALE GENOMIC DNA]</scope>
    <source>
        <strain evidence="4 5">DSM 21634</strain>
    </source>
</reference>
<dbReference type="PANTHER" id="PTHR43285:SF4">
    <property type="entry name" value="TRANSFERASE"/>
    <property type="match status" value="1"/>
</dbReference>
<dbReference type="InterPro" id="IPR005940">
    <property type="entry name" value="Anthranilate_Pribosyl_Tfrase"/>
</dbReference>
<gene>
    <name evidence="4" type="ORF">DES41_11668</name>
</gene>
<dbReference type="AlphaFoldDB" id="A0A368X836"/>
<dbReference type="Gene3D" id="3.40.1030.10">
    <property type="entry name" value="Nucleoside phosphorylase/phosphoribosyltransferase catalytic domain"/>
    <property type="match status" value="1"/>
</dbReference>
<dbReference type="EMBL" id="QPJK01000016">
    <property type="protein sequence ID" value="RCW64161.1"/>
    <property type="molecule type" value="Genomic_DNA"/>
</dbReference>
<evidence type="ECO:0000313" key="5">
    <source>
        <dbReference type="Proteomes" id="UP000252884"/>
    </source>
</evidence>
<sequence length="328" mass="34599">MNALPCADGISRLTIRHKPCGTIAPTMGSIAHYIKEIGRGARGAKPLAREQAADLFGQILDGAVTDLEIGAFCLAMRVKGETTSEMAGFLDATHARLAKLPASDRPVVVLPSYNGARKLPVLTPLLALLLAREGLPVLVHGSATESSRVLASEVLALLDRPAWSSLRRIGDGEVAMVGTELLHPGLQRLLDVRRVVGLRNAGHSVVKLMQPVDGPAVVIGSYTHPAFAAVMTELFELLGMTALLSRGLEGEVVSDPRRTPQLDGFLRGRPVPLQAQQPGTQAEVPGLPASIAAADTAEYTRSVLAGRLPVPPAIAAQVDHILQLTSHA</sequence>
<dbReference type="Proteomes" id="UP000252884">
    <property type="component" value="Unassembled WGS sequence"/>
</dbReference>
<keyword evidence="2 4" id="KW-0808">Transferase</keyword>
<protein>
    <submittedName>
        <fullName evidence="4">Anthranilate phosphoribosyltransferase</fullName>
    </submittedName>
</protein>
<evidence type="ECO:0000313" key="4">
    <source>
        <dbReference type="EMBL" id="RCW64161.1"/>
    </source>
</evidence>
<evidence type="ECO:0000256" key="1">
    <source>
        <dbReference type="ARBA" id="ARBA00022676"/>
    </source>
</evidence>
<dbReference type="Pfam" id="PF02885">
    <property type="entry name" value="Glycos_trans_3N"/>
    <property type="match status" value="1"/>
</dbReference>
<name>A0A368X836_9BURK</name>
<organism evidence="4 5">
    <name type="scientific">Pseudorhodoferax soli</name>
    <dbReference type="NCBI Taxonomy" id="545864"/>
    <lineage>
        <taxon>Bacteria</taxon>
        <taxon>Pseudomonadati</taxon>
        <taxon>Pseudomonadota</taxon>
        <taxon>Betaproteobacteria</taxon>
        <taxon>Burkholderiales</taxon>
        <taxon>Comamonadaceae</taxon>
    </lineage>
</organism>
<proteinExistence type="predicted"/>
<dbReference type="GO" id="GO:0000162">
    <property type="term" value="P:L-tryptophan biosynthetic process"/>
    <property type="evidence" value="ECO:0007669"/>
    <property type="project" value="InterPro"/>
</dbReference>
<keyword evidence="5" id="KW-1185">Reference proteome</keyword>
<feature type="domain" description="Glycosyl transferase family 3 N-terminal" evidence="3">
    <location>
        <begin position="32"/>
        <end position="92"/>
    </location>
</feature>
<accession>A0A368X836</accession>